<feature type="region of interest" description="Disordered" evidence="1">
    <location>
        <begin position="18"/>
        <end position="72"/>
    </location>
</feature>
<accession>A0A834IK21</accession>
<evidence type="ECO:0000313" key="2">
    <source>
        <dbReference type="EMBL" id="KAF7280851.1"/>
    </source>
</evidence>
<dbReference type="Proteomes" id="UP000625711">
    <property type="component" value="Unassembled WGS sequence"/>
</dbReference>
<evidence type="ECO:0000313" key="3">
    <source>
        <dbReference type="Proteomes" id="UP000625711"/>
    </source>
</evidence>
<comment type="caution">
    <text evidence="2">The sequence shown here is derived from an EMBL/GenBank/DDBJ whole genome shotgun (WGS) entry which is preliminary data.</text>
</comment>
<gene>
    <name evidence="2" type="ORF">GWI33_005451</name>
</gene>
<sequence>MINGAFYNIHDERPWTRKNVRPHRRGRGGAGFGRRETWAVRTEAARDVSPPAHKTNPPSPRSPPKPLYAPERVKRSSIRTVPFYVSPFLPSSAGSDPIWI</sequence>
<feature type="compositionally biased region" description="Basic residues" evidence="1">
    <location>
        <begin position="18"/>
        <end position="27"/>
    </location>
</feature>
<evidence type="ECO:0000256" key="1">
    <source>
        <dbReference type="SAM" id="MobiDB-lite"/>
    </source>
</evidence>
<feature type="compositionally biased region" description="Basic and acidic residues" evidence="1">
    <location>
        <begin position="33"/>
        <end position="46"/>
    </location>
</feature>
<reference evidence="2" key="1">
    <citation type="submission" date="2020-08" db="EMBL/GenBank/DDBJ databases">
        <title>Genome sequencing and assembly of the red palm weevil Rhynchophorus ferrugineus.</title>
        <authorList>
            <person name="Dias G.B."/>
            <person name="Bergman C.M."/>
            <person name="Manee M."/>
        </authorList>
    </citation>
    <scope>NUCLEOTIDE SEQUENCE</scope>
    <source>
        <strain evidence="2">AA-2017</strain>
        <tissue evidence="2">Whole larva</tissue>
    </source>
</reference>
<organism evidence="2 3">
    <name type="scientific">Rhynchophorus ferrugineus</name>
    <name type="common">Red palm weevil</name>
    <name type="synonym">Curculio ferrugineus</name>
    <dbReference type="NCBI Taxonomy" id="354439"/>
    <lineage>
        <taxon>Eukaryota</taxon>
        <taxon>Metazoa</taxon>
        <taxon>Ecdysozoa</taxon>
        <taxon>Arthropoda</taxon>
        <taxon>Hexapoda</taxon>
        <taxon>Insecta</taxon>
        <taxon>Pterygota</taxon>
        <taxon>Neoptera</taxon>
        <taxon>Endopterygota</taxon>
        <taxon>Coleoptera</taxon>
        <taxon>Polyphaga</taxon>
        <taxon>Cucujiformia</taxon>
        <taxon>Curculionidae</taxon>
        <taxon>Dryophthorinae</taxon>
        <taxon>Rhynchophorus</taxon>
    </lineage>
</organism>
<dbReference type="AlphaFoldDB" id="A0A834IK21"/>
<protein>
    <submittedName>
        <fullName evidence="2">Uncharacterized protein</fullName>
    </submittedName>
</protein>
<keyword evidence="3" id="KW-1185">Reference proteome</keyword>
<feature type="compositionally biased region" description="Pro residues" evidence="1">
    <location>
        <begin position="57"/>
        <end position="67"/>
    </location>
</feature>
<name>A0A834IK21_RHYFE</name>
<proteinExistence type="predicted"/>
<dbReference type="EMBL" id="JAACXV010000272">
    <property type="protein sequence ID" value="KAF7280851.1"/>
    <property type="molecule type" value="Genomic_DNA"/>
</dbReference>